<evidence type="ECO:0000256" key="1">
    <source>
        <dbReference type="SAM" id="Phobius"/>
    </source>
</evidence>
<dbReference type="Proteomes" id="UP001565474">
    <property type="component" value="Unassembled WGS sequence"/>
</dbReference>
<protein>
    <recommendedName>
        <fullName evidence="4">Class IIb bacteriocin, lactobin A/cerein 7B family</fullName>
    </recommendedName>
</protein>
<keyword evidence="1" id="KW-1133">Transmembrane helix</keyword>
<reference evidence="2 3" key="1">
    <citation type="submission" date="2024-07" db="EMBL/GenBank/DDBJ databases">
        <title>Genomic Encyclopedia of Type Strains, Phase V (KMG-V): Genome sequencing to study the core and pangenomes of soil and plant-associated prokaryotes.</title>
        <authorList>
            <person name="Whitman W."/>
        </authorList>
    </citation>
    <scope>NUCLEOTIDE SEQUENCE [LARGE SCALE GENOMIC DNA]</scope>
    <source>
        <strain evidence="2 3">USDA 222</strain>
    </source>
</reference>
<organism evidence="2 3">
    <name type="scientific">Bradyrhizobium yuanmingense</name>
    <dbReference type="NCBI Taxonomy" id="108015"/>
    <lineage>
        <taxon>Bacteria</taxon>
        <taxon>Pseudomonadati</taxon>
        <taxon>Pseudomonadota</taxon>
        <taxon>Alphaproteobacteria</taxon>
        <taxon>Hyphomicrobiales</taxon>
        <taxon>Nitrobacteraceae</taxon>
        <taxon>Bradyrhizobium</taxon>
    </lineage>
</organism>
<keyword evidence="1" id="KW-0472">Membrane</keyword>
<dbReference type="EMBL" id="JBGBZN010000001">
    <property type="protein sequence ID" value="MEY9467699.1"/>
    <property type="molecule type" value="Genomic_DNA"/>
</dbReference>
<evidence type="ECO:0008006" key="4">
    <source>
        <dbReference type="Google" id="ProtNLM"/>
    </source>
</evidence>
<evidence type="ECO:0000313" key="3">
    <source>
        <dbReference type="Proteomes" id="UP001565474"/>
    </source>
</evidence>
<proteinExistence type="predicted"/>
<evidence type="ECO:0000313" key="2">
    <source>
        <dbReference type="EMBL" id="MEY9467699.1"/>
    </source>
</evidence>
<accession>A0ABV4G720</accession>
<feature type="transmembrane region" description="Helical" evidence="1">
    <location>
        <begin position="25"/>
        <end position="46"/>
    </location>
</feature>
<gene>
    <name evidence="2" type="ORF">ABH992_000098</name>
</gene>
<name>A0ABV4G720_9BRAD</name>
<dbReference type="RefSeq" id="WP_157785285.1">
    <property type="nucleotide sequence ID" value="NZ_JBGBYD010000001.1"/>
</dbReference>
<keyword evidence="1" id="KW-0812">Transmembrane</keyword>
<comment type="caution">
    <text evidence="2">The sequence shown here is derived from an EMBL/GenBank/DDBJ whole genome shotgun (WGS) entry which is preliminary data.</text>
</comment>
<sequence length="48" mass="4847">MKVDISAYDVTELTAEEAVATSGGWVLGLFAAVVATTFAAVAAWAIGT</sequence>
<keyword evidence="3" id="KW-1185">Reference proteome</keyword>